<reference evidence="3 4" key="1">
    <citation type="submission" date="2009-10" db="EMBL/GenBank/DDBJ databases">
        <authorList>
            <consortium name="Los Alamos National Laboratory (LANL)"/>
            <consortium name="National Microbial Pathogen Data Resource (NMPDR)"/>
            <person name="Munk A.C."/>
            <person name="Chertkov O."/>
            <person name="Tapia R."/>
            <person name="Green L."/>
            <person name="Rogers Y."/>
            <person name="Detter J.C."/>
            <person name="Bruce D."/>
            <person name="Brettin T.S."/>
            <person name="Colwell R.R."/>
            <person name="Huq A."/>
            <person name="Grim C.J."/>
            <person name="Hasan N.A."/>
            <person name="Bartels D."/>
            <person name="Vonstein V."/>
        </authorList>
    </citation>
    <scope>NUCLEOTIDE SEQUENCE [LARGE SCALE GENOMIC DNA]</scope>
    <source>
        <strain evidence="3 4">CIP 102891</strain>
    </source>
</reference>
<keyword evidence="2" id="KW-0732">Signal</keyword>
<evidence type="ECO:0000313" key="4">
    <source>
        <dbReference type="Proteomes" id="UP000003515"/>
    </source>
</evidence>
<feature type="chain" id="PRO_5047085283" evidence="2">
    <location>
        <begin position="22"/>
        <end position="295"/>
    </location>
</feature>
<name>A0ABM9YXL3_VIBOR</name>
<feature type="transmembrane region" description="Helical" evidence="1">
    <location>
        <begin position="61"/>
        <end position="81"/>
    </location>
</feature>
<gene>
    <name evidence="3" type="ORF">VIA_002733</name>
</gene>
<accession>A0ABM9YXL3</accession>
<evidence type="ECO:0000313" key="3">
    <source>
        <dbReference type="EMBL" id="EEX92089.1"/>
    </source>
</evidence>
<keyword evidence="1" id="KW-0472">Membrane</keyword>
<protein>
    <submittedName>
        <fullName evidence="3">Uncharacterized protein</fullName>
    </submittedName>
</protein>
<comment type="caution">
    <text evidence="3">The sequence shown here is derived from an EMBL/GenBank/DDBJ whole genome shotgun (WGS) entry which is preliminary data.</text>
</comment>
<dbReference type="EMBL" id="ACZV01000005">
    <property type="protein sequence ID" value="EEX92089.1"/>
    <property type="molecule type" value="Genomic_DNA"/>
</dbReference>
<keyword evidence="4" id="KW-1185">Reference proteome</keyword>
<organism evidence="3 4">
    <name type="scientific">Vibrio orientalis CIP 102891 = ATCC 33934</name>
    <dbReference type="NCBI Taxonomy" id="675816"/>
    <lineage>
        <taxon>Bacteria</taxon>
        <taxon>Pseudomonadati</taxon>
        <taxon>Pseudomonadota</taxon>
        <taxon>Gammaproteobacteria</taxon>
        <taxon>Vibrionales</taxon>
        <taxon>Vibrionaceae</taxon>
        <taxon>Vibrio</taxon>
        <taxon>Vibrio oreintalis group</taxon>
    </lineage>
</organism>
<evidence type="ECO:0000256" key="2">
    <source>
        <dbReference type="SAM" id="SignalP"/>
    </source>
</evidence>
<proteinExistence type="predicted"/>
<feature type="signal peptide" evidence="2">
    <location>
        <begin position="1"/>
        <end position="21"/>
    </location>
</feature>
<keyword evidence="1" id="KW-1133">Transmembrane helix</keyword>
<evidence type="ECO:0000256" key="1">
    <source>
        <dbReference type="SAM" id="Phobius"/>
    </source>
</evidence>
<sequence>MKILIILLGLLTLLCSSWLLANEAMEVQISVLEIPSQSSPTDEIVGKGVSQVPNWVTWSNIASLGTLISALATLVIAWLTLTSARHAKASAEAADRSAKLAENSIVVAKNAYIASERPWVTVTPTLSSDLVKEEHGINFGVDYAVKNVGNSPALNVHVVYEVVTLKVAQDQYSGARQRTDQIGESGAGEHMGVQLFPSEQQIIRWKSPLTNDEIEKGHNDWSRENGYLPSFSIIGSVFYQSAFDAEIYRTGFKFNIYAFGVRGNPSISNVPDFEKTYSKRNLVLESCSSYKGTIN</sequence>
<dbReference type="Proteomes" id="UP000003515">
    <property type="component" value="Unassembled WGS sequence"/>
</dbReference>
<keyword evidence="1" id="KW-0812">Transmembrane</keyword>